<dbReference type="InterPro" id="IPR036047">
    <property type="entry name" value="F-box-like_dom_sf"/>
</dbReference>
<keyword evidence="3" id="KW-1185">Reference proteome</keyword>
<evidence type="ECO:0000313" key="2">
    <source>
        <dbReference type="EMBL" id="OQN98740.1"/>
    </source>
</evidence>
<sequence length="94" mass="10403">MSDSIPRLPPELLCHIIQHITDPFDLAQVCLTSRDLYRAATPALYRDMTIDVRALLNAGTIHSLLTNSSLKHTRILRCLSACDSFGSAPDRALL</sequence>
<dbReference type="Pfam" id="PF12937">
    <property type="entry name" value="F-box-like"/>
    <property type="match status" value="1"/>
</dbReference>
<reference evidence="3" key="1">
    <citation type="submission" date="2017-03" db="EMBL/GenBank/DDBJ databases">
        <title>Genomes of endolithic fungi from Antarctica.</title>
        <authorList>
            <person name="Coleine C."/>
            <person name="Masonjones S."/>
            <person name="Stajich J.E."/>
        </authorList>
    </citation>
    <scope>NUCLEOTIDE SEQUENCE [LARGE SCALE GENOMIC DNA]</scope>
    <source>
        <strain evidence="3">CCFEE 5527</strain>
    </source>
</reference>
<accession>A0A1V8SIE6</accession>
<evidence type="ECO:0000259" key="1">
    <source>
        <dbReference type="Pfam" id="PF12937"/>
    </source>
</evidence>
<evidence type="ECO:0000313" key="3">
    <source>
        <dbReference type="Proteomes" id="UP000192596"/>
    </source>
</evidence>
<organism evidence="2 3">
    <name type="scientific">Cryoendolithus antarcticus</name>
    <dbReference type="NCBI Taxonomy" id="1507870"/>
    <lineage>
        <taxon>Eukaryota</taxon>
        <taxon>Fungi</taxon>
        <taxon>Dikarya</taxon>
        <taxon>Ascomycota</taxon>
        <taxon>Pezizomycotina</taxon>
        <taxon>Dothideomycetes</taxon>
        <taxon>Dothideomycetidae</taxon>
        <taxon>Cladosporiales</taxon>
        <taxon>Cladosporiaceae</taxon>
        <taxon>Cryoendolithus</taxon>
    </lineage>
</organism>
<dbReference type="OrthoDB" id="5297217at2759"/>
<dbReference type="InParanoid" id="A0A1V8SIE6"/>
<dbReference type="EMBL" id="NAJO01000044">
    <property type="protein sequence ID" value="OQN98740.1"/>
    <property type="molecule type" value="Genomic_DNA"/>
</dbReference>
<proteinExistence type="predicted"/>
<feature type="domain" description="F-box" evidence="1">
    <location>
        <begin position="5"/>
        <end position="50"/>
    </location>
</feature>
<name>A0A1V8SIE6_9PEZI</name>
<dbReference type="InterPro" id="IPR001810">
    <property type="entry name" value="F-box_dom"/>
</dbReference>
<gene>
    <name evidence="2" type="ORF">B0A48_15406</name>
</gene>
<dbReference type="AlphaFoldDB" id="A0A1V8SIE6"/>
<dbReference type="Proteomes" id="UP000192596">
    <property type="component" value="Unassembled WGS sequence"/>
</dbReference>
<protein>
    <recommendedName>
        <fullName evidence="1">F-box domain-containing protein</fullName>
    </recommendedName>
</protein>
<dbReference type="SUPFAM" id="SSF81383">
    <property type="entry name" value="F-box domain"/>
    <property type="match status" value="1"/>
</dbReference>
<dbReference type="CDD" id="cd09917">
    <property type="entry name" value="F-box_SF"/>
    <property type="match status" value="1"/>
</dbReference>
<comment type="caution">
    <text evidence="2">The sequence shown here is derived from an EMBL/GenBank/DDBJ whole genome shotgun (WGS) entry which is preliminary data.</text>
</comment>